<keyword evidence="9" id="KW-0812">Transmembrane</keyword>
<dbReference type="InterPro" id="IPR016024">
    <property type="entry name" value="ARM-type_fold"/>
</dbReference>
<keyword evidence="5" id="KW-0677">Repeat</keyword>
<feature type="transmembrane region" description="Helical" evidence="9">
    <location>
        <begin position="1110"/>
        <end position="1132"/>
    </location>
</feature>
<keyword evidence="9" id="KW-0472">Membrane</keyword>
<dbReference type="InterPro" id="IPR038737">
    <property type="entry name" value="SF3b_su1-like"/>
</dbReference>
<dbReference type="PANTHER" id="PTHR12097">
    <property type="entry name" value="SPLICING FACTOR 3B, SUBUNIT 1-RELATED"/>
    <property type="match status" value="1"/>
</dbReference>
<accession>A0A7S0ZCN9</accession>
<evidence type="ECO:0000256" key="3">
    <source>
        <dbReference type="ARBA" id="ARBA00022664"/>
    </source>
</evidence>
<feature type="region of interest" description="Disordered" evidence="8">
    <location>
        <begin position="46"/>
        <end position="91"/>
    </location>
</feature>
<evidence type="ECO:0000256" key="2">
    <source>
        <dbReference type="ARBA" id="ARBA00005754"/>
    </source>
</evidence>
<feature type="compositionally biased region" description="Basic and acidic residues" evidence="8">
    <location>
        <begin position="212"/>
        <end position="228"/>
    </location>
</feature>
<keyword evidence="9" id="KW-1133">Transmembrane helix</keyword>
<evidence type="ECO:0000259" key="10">
    <source>
        <dbReference type="Pfam" id="PF08920"/>
    </source>
</evidence>
<dbReference type="EMBL" id="HBFP01002998">
    <property type="protein sequence ID" value="CAD8817745.1"/>
    <property type="molecule type" value="Transcribed_RNA"/>
</dbReference>
<evidence type="ECO:0000259" key="11">
    <source>
        <dbReference type="Pfam" id="PF22646"/>
    </source>
</evidence>
<evidence type="ECO:0000256" key="1">
    <source>
        <dbReference type="ARBA" id="ARBA00004123"/>
    </source>
</evidence>
<evidence type="ECO:0000256" key="7">
    <source>
        <dbReference type="ARBA" id="ARBA00023242"/>
    </source>
</evidence>
<comment type="similarity">
    <text evidence="2">Belongs to the SF3B1 family.</text>
</comment>
<dbReference type="FunFam" id="1.25.10.10:FF:000088">
    <property type="entry name" value="Splicing factor 3b, subunit 1"/>
    <property type="match status" value="1"/>
</dbReference>
<feature type="region of interest" description="Disordered" evidence="8">
    <location>
        <begin position="143"/>
        <end position="164"/>
    </location>
</feature>
<feature type="region of interest" description="Disordered" evidence="8">
    <location>
        <begin position="1"/>
        <end position="24"/>
    </location>
</feature>
<feature type="compositionally biased region" description="Polar residues" evidence="8">
    <location>
        <begin position="199"/>
        <end position="209"/>
    </location>
</feature>
<dbReference type="FunFam" id="1.25.10.10:FF:000039">
    <property type="entry name" value="Splicing factor 3B subunit 1"/>
    <property type="match status" value="1"/>
</dbReference>
<evidence type="ECO:0000256" key="9">
    <source>
        <dbReference type="SAM" id="Phobius"/>
    </source>
</evidence>
<dbReference type="InterPro" id="IPR015016">
    <property type="entry name" value="SF3b_su1"/>
</dbReference>
<dbReference type="InterPro" id="IPR054573">
    <property type="entry name" value="PP2A/SF3B1-like_HEAT"/>
</dbReference>
<keyword evidence="3" id="KW-0507">mRNA processing</keyword>
<evidence type="ECO:0000256" key="8">
    <source>
        <dbReference type="SAM" id="MobiDB-lite"/>
    </source>
</evidence>
<feature type="domain" description="Phosphatase PP2A regulatory subunit A/Splicing factor 3B subunit 1-like HEAT repeat" evidence="11">
    <location>
        <begin position="967"/>
        <end position="1042"/>
    </location>
</feature>
<dbReference type="SUPFAM" id="SSF48371">
    <property type="entry name" value="ARM repeat"/>
    <property type="match status" value="1"/>
</dbReference>
<feature type="domain" description="Splicing factor 3B subunit 1" evidence="10">
    <location>
        <begin position="195"/>
        <end position="310"/>
    </location>
</feature>
<name>A0A7S0ZCN9_9RHOD</name>
<dbReference type="GO" id="GO:0005681">
    <property type="term" value="C:spliceosomal complex"/>
    <property type="evidence" value="ECO:0007669"/>
    <property type="project" value="UniProtKB-KW"/>
</dbReference>
<evidence type="ECO:0000313" key="12">
    <source>
        <dbReference type="EMBL" id="CAD8817745.1"/>
    </source>
</evidence>
<gene>
    <name evidence="12" type="ORF">TOLI1172_LOCUS2134</name>
</gene>
<sequence length="1191" mass="132994">MNGKDSIEGVENRNAFGARPDEYDPDLYVKEGIDRYSGFLNEVQELNEDGDDDHPDISLDKDEMTYKDEWNLDQNETKSTRKRAPLSESAKFETHPISIPSVVTQQTRADTLTAAPPRKRRRWDVKRVEVDSKDAVDVQSSVETSLQNEVQSSRGLELQSEQQESVGAVQMRQRIEDDEEKNSVNEALIKANKGWDNENAGSAQAGTNRRASRWDRTPLLDSSSKSRWDGSATPAAVAAGLVKPEEYHRMRHSAEIEERNRPWTEAELDLLLPGADQGYAILKPPESYVPLRNLSATLPQASPTADSFYALPASSPGAVELRGKAAAFGLAELSGELSGIPLKAEDYQLFVKLLNAVDESQLTPEEIKERRILSLLLRIKNGIPSVRKAALRRLTDRAREFGASAVFGTILPLLMSPTLEDHERHLLVKVVDRMLTRLGEMVRPYVHQILVVIEPLLVDEDYFARAEGRGIIASLSKAAGLASMLSTIRPDIDSTDDMVRNTTARTLAVVGSALGVPSLIPFINAVIRSQKSWYARHTGVKIVQHLALLLGAGVLPHLTSLVALVEPALKDDQPKVRTVCALALAALAEASAPYGIESFETVLQPLWSTIRQVRGKTLAAFLKAVGFVIVLMHPEYASYYTRELLPVLIREFETPDEEMKKIVLRVIRQTCSCEGASSEFLRDELVPPFFQSFWIRKMSLDRRNYRALVETTQELALRVGTKEILERIVGILKDESEPFRRMAVETVDKVVCDLGLSEVDLRLEQRLMDGLLYAFQEQTYGSSNAFDAQIPLRALSSFLTKLEKRAAPYLKQIASSVKWRLNNQNPKIRQAAADLGARLAYSLNECDEKELLSHFSTVFYELLGEEFPDVLGSVLGALYAILSVNGIEEMNPSVAELLPRLTPILKNRHEKVQENCIQLVGKIAQRGADLISSREWMRICFELLELLKATKKSIRRVAVSAFGFLAKAIGANDVLITLLNNLKVQERTQRICTTVAIAIVAETCQPYMVLPALMNEYRIPELNVQNGVLKSLSFLFEYIGPMTKDYVYAVTPLLEDALIDRDLVHRQTACSAVAHLALGLRGHGKEDALLHLLNHVWPNIFETSPHVINAVFFAIEALGVALGPSVVLLYLLQGLFHPARSVREVYWRIHNALYVSASHALIPAYPRIIDDSATEQNRSSRFIREELDLVL</sequence>
<protein>
    <recommendedName>
        <fullName evidence="13">Splicing factor 3B subunit 1 domain-containing protein</fullName>
    </recommendedName>
</protein>
<keyword evidence="4" id="KW-0747">Spliceosome</keyword>
<dbReference type="InterPro" id="IPR011989">
    <property type="entry name" value="ARM-like"/>
</dbReference>
<dbReference type="Gene3D" id="1.25.10.10">
    <property type="entry name" value="Leucine-rich Repeat Variant"/>
    <property type="match status" value="3"/>
</dbReference>
<dbReference type="Pfam" id="PF22646">
    <property type="entry name" value="PPP2R1A-like_HEAT"/>
    <property type="match status" value="1"/>
</dbReference>
<comment type="subcellular location">
    <subcellularLocation>
        <location evidence="1">Nucleus</location>
    </subcellularLocation>
</comment>
<dbReference type="AlphaFoldDB" id="A0A7S0ZCN9"/>
<feature type="compositionally biased region" description="Basic and acidic residues" evidence="8">
    <location>
        <begin position="1"/>
        <end position="11"/>
    </location>
</feature>
<reference evidence="12" key="1">
    <citation type="submission" date="2021-01" db="EMBL/GenBank/DDBJ databases">
        <authorList>
            <person name="Corre E."/>
            <person name="Pelletier E."/>
            <person name="Niang G."/>
            <person name="Scheremetjew M."/>
            <person name="Finn R."/>
            <person name="Kale V."/>
            <person name="Holt S."/>
            <person name="Cochrane G."/>
            <person name="Meng A."/>
            <person name="Brown T."/>
            <person name="Cohen L."/>
        </authorList>
    </citation>
    <scope>NUCLEOTIDE SEQUENCE</scope>
    <source>
        <strain evidence="12">CCMP3278</strain>
    </source>
</reference>
<evidence type="ECO:0000256" key="6">
    <source>
        <dbReference type="ARBA" id="ARBA00023187"/>
    </source>
</evidence>
<keyword evidence="6" id="KW-0508">mRNA splicing</keyword>
<feature type="region of interest" description="Disordered" evidence="8">
    <location>
        <begin position="195"/>
        <end position="232"/>
    </location>
</feature>
<evidence type="ECO:0000256" key="5">
    <source>
        <dbReference type="ARBA" id="ARBA00022737"/>
    </source>
</evidence>
<evidence type="ECO:0000256" key="4">
    <source>
        <dbReference type="ARBA" id="ARBA00022728"/>
    </source>
</evidence>
<dbReference type="Pfam" id="PF08920">
    <property type="entry name" value="SF3b1"/>
    <property type="match status" value="1"/>
</dbReference>
<proteinExistence type="inferred from homology"/>
<dbReference type="GO" id="GO:0003729">
    <property type="term" value="F:mRNA binding"/>
    <property type="evidence" value="ECO:0007669"/>
    <property type="project" value="InterPro"/>
</dbReference>
<evidence type="ECO:0008006" key="13">
    <source>
        <dbReference type="Google" id="ProtNLM"/>
    </source>
</evidence>
<keyword evidence="7" id="KW-0539">Nucleus</keyword>
<dbReference type="GO" id="GO:0000245">
    <property type="term" value="P:spliceosomal complex assembly"/>
    <property type="evidence" value="ECO:0007669"/>
    <property type="project" value="InterPro"/>
</dbReference>
<feature type="compositionally biased region" description="Basic and acidic residues" evidence="8">
    <location>
        <begin position="55"/>
        <end position="79"/>
    </location>
</feature>
<organism evidence="12">
    <name type="scientific">Timspurckia oligopyrenoides</name>
    <dbReference type="NCBI Taxonomy" id="708627"/>
    <lineage>
        <taxon>Eukaryota</taxon>
        <taxon>Rhodophyta</taxon>
        <taxon>Bangiophyceae</taxon>
        <taxon>Porphyridiales</taxon>
        <taxon>Porphyridiaceae</taxon>
        <taxon>Timspurckia</taxon>
    </lineage>
</organism>